<evidence type="ECO:0000313" key="2">
    <source>
        <dbReference type="Proteomes" id="UP001055879"/>
    </source>
</evidence>
<keyword evidence="2" id="KW-1185">Reference proteome</keyword>
<dbReference type="EMBL" id="CM042055">
    <property type="protein sequence ID" value="KAI3702257.1"/>
    <property type="molecule type" value="Genomic_DNA"/>
</dbReference>
<name>A0ACB8ZWM7_ARCLA</name>
<protein>
    <submittedName>
        <fullName evidence="1">Uncharacterized protein</fullName>
    </submittedName>
</protein>
<accession>A0ACB8ZWM7</accession>
<reference evidence="2" key="1">
    <citation type="journal article" date="2022" name="Mol. Ecol. Resour.">
        <title>The genomes of chicory, endive, great burdock and yacon provide insights into Asteraceae palaeo-polyploidization history and plant inulin production.</title>
        <authorList>
            <person name="Fan W."/>
            <person name="Wang S."/>
            <person name="Wang H."/>
            <person name="Wang A."/>
            <person name="Jiang F."/>
            <person name="Liu H."/>
            <person name="Zhao H."/>
            <person name="Xu D."/>
            <person name="Zhang Y."/>
        </authorList>
    </citation>
    <scope>NUCLEOTIDE SEQUENCE [LARGE SCALE GENOMIC DNA]</scope>
    <source>
        <strain evidence="2">cv. Niubang</strain>
    </source>
</reference>
<proteinExistence type="predicted"/>
<sequence>MASSRNHLITNYFLFFLIPYAASLSFNLTNIGQVNQNRDIETEGDGAYISGSGVQVTSDEIGDRTGIAGRATYIQPLHLWNNATGELASFATTFSFVIDSRGSTNYGDGLTFFLAEKNSVIATGGAMGLPFNLTTMVALSPFVAVEFDTFWNFQWDPRDSSNRSVGEHVGISINSLASERSQKWLSNVTGGAECQAWVTYDSVSKNLSVSFTGFRNSTVVRQAGLHYIIDLRDVLPERVIFGFSAATELHSRKITLPPNPDPDPLPPNPNPDSLPPNPGPDPVGDKYNNVVFIVGLSAAVTFLAVLAFVLWRKKQKNREDEAEELEFNAEMISEFEMGTGPTRFSYHELAQSTGNFAEDEKLGEGDLRPSIRQAIQVLNSEASLPILPSKMPVASYLSLPISSLHGVVSIVQNQFSSSNDNTDSSKQTATTSSTASSASPSVSLLHSMH</sequence>
<reference evidence="1 2" key="2">
    <citation type="journal article" date="2022" name="Mol. Ecol. Resour.">
        <title>The genomes of chicory, endive, great burdock and yacon provide insights into Asteraceae paleo-polyploidization history and plant inulin production.</title>
        <authorList>
            <person name="Fan W."/>
            <person name="Wang S."/>
            <person name="Wang H."/>
            <person name="Wang A."/>
            <person name="Jiang F."/>
            <person name="Liu H."/>
            <person name="Zhao H."/>
            <person name="Xu D."/>
            <person name="Zhang Y."/>
        </authorList>
    </citation>
    <scope>NUCLEOTIDE SEQUENCE [LARGE SCALE GENOMIC DNA]</scope>
    <source>
        <strain evidence="2">cv. Niubang</strain>
    </source>
</reference>
<evidence type="ECO:0000313" key="1">
    <source>
        <dbReference type="EMBL" id="KAI3702257.1"/>
    </source>
</evidence>
<organism evidence="1 2">
    <name type="scientific">Arctium lappa</name>
    <name type="common">Greater burdock</name>
    <name type="synonym">Lappa major</name>
    <dbReference type="NCBI Taxonomy" id="4217"/>
    <lineage>
        <taxon>Eukaryota</taxon>
        <taxon>Viridiplantae</taxon>
        <taxon>Streptophyta</taxon>
        <taxon>Embryophyta</taxon>
        <taxon>Tracheophyta</taxon>
        <taxon>Spermatophyta</taxon>
        <taxon>Magnoliopsida</taxon>
        <taxon>eudicotyledons</taxon>
        <taxon>Gunneridae</taxon>
        <taxon>Pentapetalae</taxon>
        <taxon>asterids</taxon>
        <taxon>campanulids</taxon>
        <taxon>Asterales</taxon>
        <taxon>Asteraceae</taxon>
        <taxon>Carduoideae</taxon>
        <taxon>Cardueae</taxon>
        <taxon>Arctiinae</taxon>
        <taxon>Arctium</taxon>
    </lineage>
</organism>
<gene>
    <name evidence="1" type="ORF">L6452_27989</name>
</gene>
<comment type="caution">
    <text evidence="1">The sequence shown here is derived from an EMBL/GenBank/DDBJ whole genome shotgun (WGS) entry which is preliminary data.</text>
</comment>
<dbReference type="Proteomes" id="UP001055879">
    <property type="component" value="Linkage Group LG09"/>
</dbReference>